<dbReference type="GO" id="GO:0003677">
    <property type="term" value="F:DNA binding"/>
    <property type="evidence" value="ECO:0007669"/>
    <property type="project" value="UniProtKB-UniRule"/>
</dbReference>
<dbReference type="SUPFAM" id="SSF46689">
    <property type="entry name" value="Homeodomain-like"/>
    <property type="match status" value="1"/>
</dbReference>
<evidence type="ECO:0000259" key="3">
    <source>
        <dbReference type="PROSITE" id="PS50977"/>
    </source>
</evidence>
<accession>H8KPN2</accession>
<dbReference type="OrthoDB" id="9802802at2"/>
<dbReference type="PRINTS" id="PR00455">
    <property type="entry name" value="HTHTETR"/>
</dbReference>
<dbReference type="Proteomes" id="UP000007590">
    <property type="component" value="Chromosome"/>
</dbReference>
<dbReference type="PANTHER" id="PTHR30328:SF54">
    <property type="entry name" value="HTH-TYPE TRANSCRIPTIONAL REPRESSOR SCO4008"/>
    <property type="match status" value="1"/>
</dbReference>
<reference evidence="4" key="1">
    <citation type="submission" date="2012-02" db="EMBL/GenBank/DDBJ databases">
        <title>The complete genome of Solitalea canadensis DSM 3403.</title>
        <authorList>
            <consortium name="US DOE Joint Genome Institute (JGI-PGF)"/>
            <person name="Lucas S."/>
            <person name="Copeland A."/>
            <person name="Lapidus A."/>
            <person name="Glavina del Rio T."/>
            <person name="Dalin E."/>
            <person name="Tice H."/>
            <person name="Bruce D."/>
            <person name="Goodwin L."/>
            <person name="Pitluck S."/>
            <person name="Peters L."/>
            <person name="Ovchinnikova G."/>
            <person name="Lu M."/>
            <person name="Kyrpides N."/>
            <person name="Mavromatis K."/>
            <person name="Ivanova N."/>
            <person name="Brettin T."/>
            <person name="Detter J.C."/>
            <person name="Han C."/>
            <person name="Larimer F."/>
            <person name="Land M."/>
            <person name="Hauser L."/>
            <person name="Markowitz V."/>
            <person name="Cheng J.-F."/>
            <person name="Hugenholtz P."/>
            <person name="Woyke T."/>
            <person name="Wu D."/>
            <person name="Spring S."/>
            <person name="Schroeder M."/>
            <person name="Kopitz M."/>
            <person name="Brambilla E."/>
            <person name="Klenk H.-P."/>
            <person name="Eisen J.A."/>
        </authorList>
    </citation>
    <scope>NUCLEOTIDE SEQUENCE</scope>
    <source>
        <strain evidence="4">DSM 3403</strain>
    </source>
</reference>
<dbReference type="PANTHER" id="PTHR30328">
    <property type="entry name" value="TRANSCRIPTIONAL REPRESSOR"/>
    <property type="match status" value="1"/>
</dbReference>
<name>H8KPN2_SOLCM</name>
<dbReference type="eggNOG" id="COG1309">
    <property type="taxonomic scope" value="Bacteria"/>
</dbReference>
<dbReference type="EMBL" id="CP003349">
    <property type="protein sequence ID" value="AFD05930.1"/>
    <property type="molecule type" value="Genomic_DNA"/>
</dbReference>
<evidence type="ECO:0000256" key="2">
    <source>
        <dbReference type="PROSITE-ProRule" id="PRU00335"/>
    </source>
</evidence>
<dbReference type="RefSeq" id="WP_014679158.1">
    <property type="nucleotide sequence ID" value="NC_017770.1"/>
</dbReference>
<proteinExistence type="predicted"/>
<dbReference type="Pfam" id="PF00440">
    <property type="entry name" value="TetR_N"/>
    <property type="match status" value="1"/>
</dbReference>
<dbReference type="InterPro" id="IPR009057">
    <property type="entry name" value="Homeodomain-like_sf"/>
</dbReference>
<sequence>MENQDKKRDRIIEVAQKRFAHYGLTKTTMNEIADDLSMSKALLYYYFPDKSSLYFAVLAKLFNEHFDEMQEEVQKTDSSSEALTIYLRKRHDFIKKYFILLEFNKSFSSENFAQMKSRFSEIRVKEQAFLTRILTEGANSGELKIKDPKKIEELIFDALIGIRLVVLENYSNTLQPDDNQFNMILEKQQLLTELIIKGLRG</sequence>
<dbReference type="STRING" id="929556.Solca_0813"/>
<gene>
    <name evidence="4" type="ordered locus">Solca_0813</name>
</gene>
<evidence type="ECO:0000256" key="1">
    <source>
        <dbReference type="ARBA" id="ARBA00023125"/>
    </source>
</evidence>
<dbReference type="InterPro" id="IPR050109">
    <property type="entry name" value="HTH-type_TetR-like_transc_reg"/>
</dbReference>
<dbReference type="PROSITE" id="PS50977">
    <property type="entry name" value="HTH_TETR_2"/>
    <property type="match status" value="1"/>
</dbReference>
<dbReference type="HOGENOM" id="CLU_069356_12_10_10"/>
<dbReference type="AlphaFoldDB" id="H8KPN2"/>
<evidence type="ECO:0000313" key="5">
    <source>
        <dbReference type="Proteomes" id="UP000007590"/>
    </source>
</evidence>
<dbReference type="Gene3D" id="1.10.10.60">
    <property type="entry name" value="Homeodomain-like"/>
    <property type="match status" value="1"/>
</dbReference>
<dbReference type="KEGG" id="scn:Solca_0813"/>
<feature type="domain" description="HTH tetR-type" evidence="3">
    <location>
        <begin position="5"/>
        <end position="65"/>
    </location>
</feature>
<evidence type="ECO:0000313" key="4">
    <source>
        <dbReference type="EMBL" id="AFD05930.1"/>
    </source>
</evidence>
<protein>
    <submittedName>
        <fullName evidence="4">Transcriptional regulator</fullName>
    </submittedName>
</protein>
<dbReference type="Gene3D" id="1.10.357.10">
    <property type="entry name" value="Tetracycline Repressor, domain 2"/>
    <property type="match status" value="1"/>
</dbReference>
<organism evidence="4 5">
    <name type="scientific">Solitalea canadensis (strain ATCC 29591 / DSM 3403 / JCM 21819 / LMG 8368 / NBRC 15130 / NCIMB 12057 / USAM 9D)</name>
    <name type="common">Flexibacter canadensis</name>
    <dbReference type="NCBI Taxonomy" id="929556"/>
    <lineage>
        <taxon>Bacteria</taxon>
        <taxon>Pseudomonadati</taxon>
        <taxon>Bacteroidota</taxon>
        <taxon>Sphingobacteriia</taxon>
        <taxon>Sphingobacteriales</taxon>
        <taxon>Sphingobacteriaceae</taxon>
        <taxon>Solitalea</taxon>
    </lineage>
</organism>
<keyword evidence="5" id="KW-1185">Reference proteome</keyword>
<keyword evidence="1 2" id="KW-0238">DNA-binding</keyword>
<dbReference type="InterPro" id="IPR001647">
    <property type="entry name" value="HTH_TetR"/>
</dbReference>
<feature type="DNA-binding region" description="H-T-H motif" evidence="2">
    <location>
        <begin position="28"/>
        <end position="47"/>
    </location>
</feature>